<dbReference type="Pfam" id="PF03184">
    <property type="entry name" value="DDE_1"/>
    <property type="match status" value="1"/>
</dbReference>
<dbReference type="InterPro" id="IPR036388">
    <property type="entry name" value="WH-like_DNA-bd_sf"/>
</dbReference>
<keyword evidence="3" id="KW-1185">Reference proteome</keyword>
<evidence type="ECO:0000313" key="3">
    <source>
        <dbReference type="Proteomes" id="UP000694383"/>
    </source>
</evidence>
<evidence type="ECO:0000313" key="2">
    <source>
        <dbReference type="Ensembl" id="ENSOSIP00000023266.1"/>
    </source>
</evidence>
<evidence type="ECO:0000259" key="1">
    <source>
        <dbReference type="Pfam" id="PF03184"/>
    </source>
</evidence>
<sequence>MFCKKTKQKKGPTIGSYQKKKKRKLQGSVLNKVELLDKLKDGKSYATVGRHYGLNESTVRYIKKKREGDQIQCSFGFLWKCKDGECCKRQDNCQDGVCLSILDPGLTEKNYPIGHEDDLYNGTEFICSIQWRQPKEPQPGPSTATDADEFRASKGWFDRLRHYQIRSANFHGEATSADTDAAANYPETFKQLITENGYKPEQVFNMDETALFWKKMSCRTFIMKDEMKAPGFKAQKDRSHLLCAATLALKNKNALHVFLVHNSKAWITKVLLSNWFYQSFIPQAREYLREKGMPFQVLLLMDNAGGHAVDLRHEGGRIEFLPPNTTSLLQPMDQGVIRAFKALYTGNCLQQLVDAIDGDENFQLKVYWRNFTISSCLTVIHTALQDMKEETLNIWLWEDPSQEDEEDEGLTLKRLADLTQAAKQLQENIKSWDPYMVRALQFSNAIDSAMSTYKTLFTSMKKQRGQLPITMFITNIKKTSNTPREDTTPSPDS</sequence>
<dbReference type="GO" id="GO:0003677">
    <property type="term" value="F:DNA binding"/>
    <property type="evidence" value="ECO:0007669"/>
    <property type="project" value="TreeGrafter"/>
</dbReference>
<protein>
    <recommendedName>
        <fullName evidence="1">DDE-1 domain-containing protein</fullName>
    </recommendedName>
</protein>
<dbReference type="PANTHER" id="PTHR19303">
    <property type="entry name" value="TRANSPOSON"/>
    <property type="match status" value="1"/>
</dbReference>
<reference evidence="2" key="2">
    <citation type="submission" date="2025-09" db="UniProtKB">
        <authorList>
            <consortium name="Ensembl"/>
        </authorList>
    </citation>
    <scope>IDENTIFICATION</scope>
</reference>
<dbReference type="GeneTree" id="ENSGT00940000163452"/>
<proteinExistence type="predicted"/>
<name>A0A8C7Y8H1_9TELE</name>
<dbReference type="AlphaFoldDB" id="A0A8C7Y8H1"/>
<dbReference type="Gene3D" id="1.10.10.10">
    <property type="entry name" value="Winged helix-like DNA-binding domain superfamily/Winged helix DNA-binding domain"/>
    <property type="match status" value="1"/>
</dbReference>
<dbReference type="GO" id="GO:0005634">
    <property type="term" value="C:nucleus"/>
    <property type="evidence" value="ECO:0007669"/>
    <property type="project" value="TreeGrafter"/>
</dbReference>
<dbReference type="InterPro" id="IPR050863">
    <property type="entry name" value="CenT-Element_Derived"/>
</dbReference>
<dbReference type="PANTHER" id="PTHR19303:SF73">
    <property type="entry name" value="PROTEIN PDC2"/>
    <property type="match status" value="1"/>
</dbReference>
<feature type="domain" description="DDE-1" evidence="1">
    <location>
        <begin position="252"/>
        <end position="393"/>
    </location>
</feature>
<dbReference type="InterPro" id="IPR004875">
    <property type="entry name" value="DDE_SF_endonuclease_dom"/>
</dbReference>
<dbReference type="Ensembl" id="ENSOSIT00000024567.1">
    <property type="protein sequence ID" value="ENSOSIP00000023266.1"/>
    <property type="gene ID" value="ENSOSIG00000012225.1"/>
</dbReference>
<reference evidence="2" key="1">
    <citation type="submission" date="2025-08" db="UniProtKB">
        <authorList>
            <consortium name="Ensembl"/>
        </authorList>
    </citation>
    <scope>IDENTIFICATION</scope>
</reference>
<dbReference type="Proteomes" id="UP000694383">
    <property type="component" value="Unplaced"/>
</dbReference>
<accession>A0A8C7Y8H1</accession>
<organism evidence="2 3">
    <name type="scientific">Oryzias sinensis</name>
    <name type="common">Chinese medaka</name>
    <dbReference type="NCBI Taxonomy" id="183150"/>
    <lineage>
        <taxon>Eukaryota</taxon>
        <taxon>Metazoa</taxon>
        <taxon>Chordata</taxon>
        <taxon>Craniata</taxon>
        <taxon>Vertebrata</taxon>
        <taxon>Euteleostomi</taxon>
        <taxon>Actinopterygii</taxon>
        <taxon>Neopterygii</taxon>
        <taxon>Teleostei</taxon>
        <taxon>Neoteleostei</taxon>
        <taxon>Acanthomorphata</taxon>
        <taxon>Ovalentaria</taxon>
        <taxon>Atherinomorphae</taxon>
        <taxon>Beloniformes</taxon>
        <taxon>Adrianichthyidae</taxon>
        <taxon>Oryziinae</taxon>
        <taxon>Oryzias</taxon>
    </lineage>
</organism>